<gene>
    <name evidence="1" type="ORF">OE647_09760</name>
</gene>
<organism evidence="1 2">
    <name type="scientific">Albidovulum sediminicola</name>
    <dbReference type="NCBI Taxonomy" id="2984331"/>
    <lineage>
        <taxon>Bacteria</taxon>
        <taxon>Pseudomonadati</taxon>
        <taxon>Pseudomonadota</taxon>
        <taxon>Alphaproteobacteria</taxon>
        <taxon>Rhodobacterales</taxon>
        <taxon>Paracoccaceae</taxon>
        <taxon>Albidovulum</taxon>
    </lineage>
</organism>
<dbReference type="EMBL" id="JAOWLA010000008">
    <property type="protein sequence ID" value="MCV2865023.1"/>
    <property type="molecule type" value="Genomic_DNA"/>
</dbReference>
<evidence type="ECO:0000313" key="2">
    <source>
        <dbReference type="Proteomes" id="UP001652503"/>
    </source>
</evidence>
<dbReference type="RefSeq" id="WP_263721542.1">
    <property type="nucleotide sequence ID" value="NZ_JAOWLA010000008.1"/>
</dbReference>
<sequence>MSSYYTEEMLEATSVEADAALERTVDWMARQSLKNMLHVNPNAAEVYGGNDKLLAKLRAGYVQSLAIAS</sequence>
<protein>
    <recommendedName>
        <fullName evidence="3">Acyl-CoA dehydrogenase</fullName>
    </recommendedName>
</protein>
<name>A0ABT2Z1Q1_9RHOB</name>
<proteinExistence type="predicted"/>
<dbReference type="Proteomes" id="UP001652503">
    <property type="component" value="Unassembled WGS sequence"/>
</dbReference>
<evidence type="ECO:0000313" key="1">
    <source>
        <dbReference type="EMBL" id="MCV2865023.1"/>
    </source>
</evidence>
<comment type="caution">
    <text evidence="1">The sequence shown here is derived from an EMBL/GenBank/DDBJ whole genome shotgun (WGS) entry which is preliminary data.</text>
</comment>
<evidence type="ECO:0008006" key="3">
    <source>
        <dbReference type="Google" id="ProtNLM"/>
    </source>
</evidence>
<accession>A0ABT2Z1Q1</accession>
<reference evidence="1 2" key="1">
    <citation type="submission" date="2022-10" db="EMBL/GenBank/DDBJ databases">
        <title>Defluviimonas sp. nov., isolated from ocean surface water.</title>
        <authorList>
            <person name="He W."/>
            <person name="Wang L."/>
            <person name="Zhang D.-F."/>
        </authorList>
    </citation>
    <scope>NUCLEOTIDE SEQUENCE [LARGE SCALE GENOMIC DNA]</scope>
    <source>
        <strain evidence="1 2">WL0075</strain>
    </source>
</reference>
<keyword evidence="2" id="KW-1185">Reference proteome</keyword>